<dbReference type="PANTHER" id="PTHR45460">
    <property type="entry name" value="SIMILAR TO CYSTEINE PROTEINASE"/>
    <property type="match status" value="1"/>
</dbReference>
<dbReference type="Pfam" id="PF01839">
    <property type="entry name" value="FG-GAP"/>
    <property type="match status" value="1"/>
</dbReference>
<protein>
    <submittedName>
        <fullName evidence="3">FG-GAP repeat protein</fullName>
    </submittedName>
</protein>
<evidence type="ECO:0000256" key="2">
    <source>
        <dbReference type="SAM" id="MobiDB-lite"/>
    </source>
</evidence>
<keyword evidence="4" id="KW-1185">Reference proteome</keyword>
<dbReference type="Gene3D" id="2.130.10.130">
    <property type="entry name" value="Integrin alpha, N-terminal"/>
    <property type="match status" value="2"/>
</dbReference>
<dbReference type="InterPro" id="IPR028994">
    <property type="entry name" value="Integrin_alpha_N"/>
</dbReference>
<gene>
    <name evidence="3" type="ORF">ETAA1_32560</name>
</gene>
<dbReference type="KEGG" id="uli:ETAA1_32560"/>
<sequence length="421" mass="42452">MRAAFRPTLERFEERAVPAAGWRPIPDDSVTTGPDDGGVPRVKIIDPVTGEDVGEIEAYELGFRGGVRTALGDVTGDGVDDLIIAPGVGGGPRVKIVNGATGDQLADFFVYEPSFTGGLYVAAGDVNGDGRADIITGTGNGGGPRVRVLDGATLGQTVLRDFLAYEGSFRGGVLVASGDIDGDGRDDVVTGTGVGGGPRVVTFSGLTGAQLGSFFAAEDSFRGGVLVAAGDVNGDGRDDVIAGAGVGGGPVVRVFDALSRDQLESFLADDISFRGGVRVGSADVNGDGRDDVVAHTRHGNDDVLSVFDPASDGPIRRLTRAVDDNPSPSDIAEGGSGGGTSGGSTTVASHEEGTVIAVNAGAGTVTLRRSNGTTVVVRTGPGTKVERNDADATLAAFRVNDFGQAKLGADGVALKVEAVGP</sequence>
<feature type="region of interest" description="Disordered" evidence="2">
    <location>
        <begin position="318"/>
        <end position="347"/>
    </location>
</feature>
<evidence type="ECO:0000313" key="4">
    <source>
        <dbReference type="Proteomes" id="UP000319576"/>
    </source>
</evidence>
<dbReference type="PANTHER" id="PTHR45460:SF2">
    <property type="entry name" value="ALPHA 1,3 GLUCANASE, GH71 FAMILY (EUROFUNG)"/>
    <property type="match status" value="1"/>
</dbReference>
<dbReference type="OrthoDB" id="249118at2"/>
<dbReference type="EMBL" id="CP036273">
    <property type="protein sequence ID" value="QDU21290.1"/>
    <property type="molecule type" value="Genomic_DNA"/>
</dbReference>
<keyword evidence="1" id="KW-0732">Signal</keyword>
<evidence type="ECO:0000313" key="3">
    <source>
        <dbReference type="EMBL" id="QDU21290.1"/>
    </source>
</evidence>
<dbReference type="SUPFAM" id="SSF69318">
    <property type="entry name" value="Integrin alpha N-terminal domain"/>
    <property type="match status" value="1"/>
</dbReference>
<dbReference type="RefSeq" id="WP_145240131.1">
    <property type="nucleotide sequence ID" value="NZ_CP036273.1"/>
</dbReference>
<dbReference type="Proteomes" id="UP000319576">
    <property type="component" value="Chromosome"/>
</dbReference>
<dbReference type="Pfam" id="PF13517">
    <property type="entry name" value="FG-GAP_3"/>
    <property type="match status" value="1"/>
</dbReference>
<proteinExistence type="predicted"/>
<reference evidence="3 4" key="1">
    <citation type="submission" date="2019-02" db="EMBL/GenBank/DDBJ databases">
        <title>Deep-cultivation of Planctomycetes and their phenomic and genomic characterization uncovers novel biology.</title>
        <authorList>
            <person name="Wiegand S."/>
            <person name="Jogler M."/>
            <person name="Boedeker C."/>
            <person name="Pinto D."/>
            <person name="Vollmers J."/>
            <person name="Rivas-Marin E."/>
            <person name="Kohn T."/>
            <person name="Peeters S.H."/>
            <person name="Heuer A."/>
            <person name="Rast P."/>
            <person name="Oberbeckmann S."/>
            <person name="Bunk B."/>
            <person name="Jeske O."/>
            <person name="Meyerdierks A."/>
            <person name="Storesund J.E."/>
            <person name="Kallscheuer N."/>
            <person name="Luecker S."/>
            <person name="Lage O.M."/>
            <person name="Pohl T."/>
            <person name="Merkel B.J."/>
            <person name="Hornburger P."/>
            <person name="Mueller R.-W."/>
            <person name="Bruemmer F."/>
            <person name="Labrenz M."/>
            <person name="Spormann A.M."/>
            <person name="Op den Camp H."/>
            <person name="Overmann J."/>
            <person name="Amann R."/>
            <person name="Jetten M.S.M."/>
            <person name="Mascher T."/>
            <person name="Medema M.H."/>
            <person name="Devos D.P."/>
            <person name="Kaster A.-K."/>
            <person name="Ovreas L."/>
            <person name="Rohde M."/>
            <person name="Galperin M.Y."/>
            <person name="Jogler C."/>
        </authorList>
    </citation>
    <scope>NUCLEOTIDE SEQUENCE [LARGE SCALE GENOMIC DNA]</scope>
    <source>
        <strain evidence="3 4">ETA_A1</strain>
    </source>
</reference>
<name>A0A517XUV1_9BACT</name>
<dbReference type="AlphaFoldDB" id="A0A517XUV1"/>
<evidence type="ECO:0000256" key="1">
    <source>
        <dbReference type="ARBA" id="ARBA00022729"/>
    </source>
</evidence>
<dbReference type="InterPro" id="IPR013517">
    <property type="entry name" value="FG-GAP"/>
</dbReference>
<organism evidence="3 4">
    <name type="scientific">Urbifossiella limnaea</name>
    <dbReference type="NCBI Taxonomy" id="2528023"/>
    <lineage>
        <taxon>Bacteria</taxon>
        <taxon>Pseudomonadati</taxon>
        <taxon>Planctomycetota</taxon>
        <taxon>Planctomycetia</taxon>
        <taxon>Gemmatales</taxon>
        <taxon>Gemmataceae</taxon>
        <taxon>Urbifossiella</taxon>
    </lineage>
</organism>
<accession>A0A517XUV1</accession>